<name>W1Q001_AMBTC</name>
<keyword evidence="2" id="KW-1185">Reference proteome</keyword>
<dbReference type="EMBL" id="KI392567">
    <property type="protein sequence ID" value="ERN13666.1"/>
    <property type="molecule type" value="Genomic_DNA"/>
</dbReference>
<evidence type="ECO:0000313" key="1">
    <source>
        <dbReference type="EMBL" id="ERN13666.1"/>
    </source>
</evidence>
<dbReference type="HOGENOM" id="CLU_1789445_0_0_1"/>
<proteinExistence type="predicted"/>
<dbReference type="Proteomes" id="UP000017836">
    <property type="component" value="Unassembled WGS sequence"/>
</dbReference>
<protein>
    <submittedName>
        <fullName evidence="1">Uncharacterized protein</fullName>
    </submittedName>
</protein>
<accession>W1Q001</accession>
<dbReference type="Gramene" id="ERN13666">
    <property type="protein sequence ID" value="ERN13666"/>
    <property type="gene ID" value="AMTR_s00049p00120200"/>
</dbReference>
<evidence type="ECO:0000313" key="2">
    <source>
        <dbReference type="Proteomes" id="UP000017836"/>
    </source>
</evidence>
<sequence>MESLKNKQSNNFNAISIMPSLYLYQQVISLCSGERVEIKPRLGLLQYNPCRIVPSLKITITTKQNTVTIRIQFRLVLEELACFLKPLLFAQPFNDKILNTMTRDMTFCQHQMENLHGLSNATPVASLFDQNFTSQRPRAANVFLR</sequence>
<dbReference type="AlphaFoldDB" id="W1Q001"/>
<reference evidence="2" key="1">
    <citation type="journal article" date="2013" name="Science">
        <title>The Amborella genome and the evolution of flowering plants.</title>
        <authorList>
            <consortium name="Amborella Genome Project"/>
        </authorList>
    </citation>
    <scope>NUCLEOTIDE SEQUENCE [LARGE SCALE GENOMIC DNA]</scope>
</reference>
<gene>
    <name evidence="1" type="ORF">AMTR_s00049p00120200</name>
</gene>
<organism evidence="1 2">
    <name type="scientific">Amborella trichopoda</name>
    <dbReference type="NCBI Taxonomy" id="13333"/>
    <lineage>
        <taxon>Eukaryota</taxon>
        <taxon>Viridiplantae</taxon>
        <taxon>Streptophyta</taxon>
        <taxon>Embryophyta</taxon>
        <taxon>Tracheophyta</taxon>
        <taxon>Spermatophyta</taxon>
        <taxon>Magnoliopsida</taxon>
        <taxon>Amborellales</taxon>
        <taxon>Amborellaceae</taxon>
        <taxon>Amborella</taxon>
    </lineage>
</organism>